<name>A0A6J5Q9U7_9CAUD</name>
<dbReference type="EMBL" id="LR797501">
    <property type="protein sequence ID" value="CAB4220701.1"/>
    <property type="molecule type" value="Genomic_DNA"/>
</dbReference>
<evidence type="ECO:0000313" key="2">
    <source>
        <dbReference type="EMBL" id="CAB4220701.1"/>
    </source>
</evidence>
<reference evidence="1" key="1">
    <citation type="submission" date="2020-05" db="EMBL/GenBank/DDBJ databases">
        <authorList>
            <person name="Chiriac C."/>
            <person name="Salcher M."/>
            <person name="Ghai R."/>
            <person name="Kavagutti S V."/>
        </authorList>
    </citation>
    <scope>NUCLEOTIDE SEQUENCE</scope>
</reference>
<dbReference type="EMBL" id="LR796981">
    <property type="protein sequence ID" value="CAB4179177.1"/>
    <property type="molecule type" value="Genomic_DNA"/>
</dbReference>
<proteinExistence type="predicted"/>
<protein>
    <submittedName>
        <fullName evidence="1">Uncharacterized protein</fullName>
    </submittedName>
</protein>
<organism evidence="1">
    <name type="scientific">uncultured Caudovirales phage</name>
    <dbReference type="NCBI Taxonomy" id="2100421"/>
    <lineage>
        <taxon>Viruses</taxon>
        <taxon>Duplodnaviria</taxon>
        <taxon>Heunggongvirae</taxon>
        <taxon>Uroviricota</taxon>
        <taxon>Caudoviricetes</taxon>
        <taxon>Peduoviridae</taxon>
        <taxon>Maltschvirus</taxon>
        <taxon>Maltschvirus maltsch</taxon>
    </lineage>
</organism>
<sequence>MPITKPQVEAGDYLDEDSETAVPKVGTTVQQGWDAIEALVSKTDGDFPTDFKFSEEPQLVKFLEDHPFASYEQHWIERPKGKKSFVCLGDNCPLCDVLGDKPRGKFAFNILVLSGETQGVQILTAPPSLARQIKKAHDDERKGPLDKEFWEISRLGMGPTTQYTLNFVRGRDLTEEWKLSSDTVNELVAAAVPFTAEVIRETPRSEMLEVARSSM</sequence>
<accession>A0A6J5Q9U7</accession>
<evidence type="ECO:0000313" key="1">
    <source>
        <dbReference type="EMBL" id="CAB4179177.1"/>
    </source>
</evidence>
<gene>
    <name evidence="1" type="ORF">UFOVP1033_58</name>
    <name evidence="2" type="ORF">UFOVP1631_58</name>
</gene>